<dbReference type="Proteomes" id="UP000245207">
    <property type="component" value="Unassembled WGS sequence"/>
</dbReference>
<dbReference type="InterPro" id="IPR004000">
    <property type="entry name" value="Actin"/>
</dbReference>
<keyword evidence="2" id="KW-1185">Reference proteome</keyword>
<dbReference type="STRING" id="35608.A0A2U1PVJ6"/>
<dbReference type="SUPFAM" id="SSF53067">
    <property type="entry name" value="Actin-like ATPase domain"/>
    <property type="match status" value="1"/>
</dbReference>
<dbReference type="PANTHER" id="PTHR11937">
    <property type="entry name" value="ACTIN"/>
    <property type="match status" value="1"/>
</dbReference>
<dbReference type="OrthoDB" id="1728383at2759"/>
<evidence type="ECO:0000313" key="1">
    <source>
        <dbReference type="EMBL" id="PWA89737.1"/>
    </source>
</evidence>
<dbReference type="InterPro" id="IPR043129">
    <property type="entry name" value="ATPase_NBD"/>
</dbReference>
<dbReference type="EMBL" id="PKPP01000692">
    <property type="protein sequence ID" value="PWA89737.1"/>
    <property type="molecule type" value="Genomic_DNA"/>
</dbReference>
<accession>A0A2U1PVJ6</accession>
<proteinExistence type="predicted"/>
<dbReference type="Gene3D" id="3.30.420.40">
    <property type="match status" value="1"/>
</dbReference>
<name>A0A2U1PVJ6_ARTAN</name>
<evidence type="ECO:0000313" key="2">
    <source>
        <dbReference type="Proteomes" id="UP000245207"/>
    </source>
</evidence>
<gene>
    <name evidence="1" type="ORF">CTI12_AA108460</name>
</gene>
<comment type="caution">
    <text evidence="1">The sequence shown here is derived from an EMBL/GenBank/DDBJ whole genome shotgun (WGS) entry which is preliminary data.</text>
</comment>
<reference evidence="1 2" key="1">
    <citation type="journal article" date="2018" name="Mol. Plant">
        <title>The genome of Artemisia annua provides insight into the evolution of Asteraceae family and artemisinin biosynthesis.</title>
        <authorList>
            <person name="Shen Q."/>
            <person name="Zhang L."/>
            <person name="Liao Z."/>
            <person name="Wang S."/>
            <person name="Yan T."/>
            <person name="Shi P."/>
            <person name="Liu M."/>
            <person name="Fu X."/>
            <person name="Pan Q."/>
            <person name="Wang Y."/>
            <person name="Lv Z."/>
            <person name="Lu X."/>
            <person name="Zhang F."/>
            <person name="Jiang W."/>
            <person name="Ma Y."/>
            <person name="Chen M."/>
            <person name="Hao X."/>
            <person name="Li L."/>
            <person name="Tang Y."/>
            <person name="Lv G."/>
            <person name="Zhou Y."/>
            <person name="Sun X."/>
            <person name="Brodelius P.E."/>
            <person name="Rose J.K.C."/>
            <person name="Tang K."/>
        </authorList>
    </citation>
    <scope>NUCLEOTIDE SEQUENCE [LARGE SCALE GENOMIC DNA]</scope>
    <source>
        <strain evidence="2">cv. Huhao1</strain>
        <tissue evidence="1">Leaf</tissue>
    </source>
</reference>
<dbReference type="AlphaFoldDB" id="A0A2U1PVJ6"/>
<dbReference type="Pfam" id="PF00022">
    <property type="entry name" value="Actin"/>
    <property type="match status" value="1"/>
</dbReference>
<protein>
    <submittedName>
        <fullName evidence="1">Actin-like protein</fullName>
    </submittedName>
</protein>
<sequence length="59" mass="6721">MAPEEYPVLLTEAPLNPKANHEKMTQVMFETFDAPAMHFLTSSSSHKHYFLTASSSRKH</sequence>
<organism evidence="1 2">
    <name type="scientific">Artemisia annua</name>
    <name type="common">Sweet wormwood</name>
    <dbReference type="NCBI Taxonomy" id="35608"/>
    <lineage>
        <taxon>Eukaryota</taxon>
        <taxon>Viridiplantae</taxon>
        <taxon>Streptophyta</taxon>
        <taxon>Embryophyta</taxon>
        <taxon>Tracheophyta</taxon>
        <taxon>Spermatophyta</taxon>
        <taxon>Magnoliopsida</taxon>
        <taxon>eudicotyledons</taxon>
        <taxon>Gunneridae</taxon>
        <taxon>Pentapetalae</taxon>
        <taxon>asterids</taxon>
        <taxon>campanulids</taxon>
        <taxon>Asterales</taxon>
        <taxon>Asteraceae</taxon>
        <taxon>Asteroideae</taxon>
        <taxon>Anthemideae</taxon>
        <taxon>Artemisiinae</taxon>
        <taxon>Artemisia</taxon>
    </lineage>
</organism>